<dbReference type="PANTHER" id="PTHR31736:SF8">
    <property type="entry name" value="PUTATIVE (AFU_ORTHOLOGUE AFUA_7G06410)-RELATED"/>
    <property type="match status" value="1"/>
</dbReference>
<keyword evidence="4" id="KW-1185">Reference proteome</keyword>
<dbReference type="Proteomes" id="UP001408356">
    <property type="component" value="Unassembled WGS sequence"/>
</dbReference>
<sequence length="169" mass="18470">MHSENVLLEDITVNYRLGLAFGIGQYIGQYETIGIVVVRSITSNKTLHTAYFNTWTGEQVSCRPNGGGGATDGWKSTYFRDAAVSISQCTTFSGTGDCNSSKFQLKGINVKNISGSNEPSYITNLQCSEDSGGYTDIDIENVDWVDVDSGDELTRYKCSNVVDPTGFDW</sequence>
<dbReference type="Gene3D" id="2.160.20.10">
    <property type="entry name" value="Single-stranded right-handed beta-helix, Pectin lyase-like"/>
    <property type="match status" value="1"/>
</dbReference>
<evidence type="ECO:0000256" key="2">
    <source>
        <dbReference type="ARBA" id="ARBA00022525"/>
    </source>
</evidence>
<evidence type="ECO:0000313" key="3">
    <source>
        <dbReference type="EMBL" id="KAK9418251.1"/>
    </source>
</evidence>
<dbReference type="PANTHER" id="PTHR31736">
    <property type="match status" value="1"/>
</dbReference>
<dbReference type="InterPro" id="IPR012334">
    <property type="entry name" value="Pectin_lyas_fold"/>
</dbReference>
<reference evidence="3 4" key="1">
    <citation type="journal article" date="2024" name="J. Plant Pathol.">
        <title>Sequence and assembly of the genome of Seiridium unicorne, isolate CBS 538.82, causal agent of cypress canker disease.</title>
        <authorList>
            <person name="Scali E."/>
            <person name="Rocca G.D."/>
            <person name="Danti R."/>
            <person name="Garbelotto M."/>
            <person name="Barberini S."/>
            <person name="Baroncelli R."/>
            <person name="Emiliani G."/>
        </authorList>
    </citation>
    <scope>NUCLEOTIDE SEQUENCE [LARGE SCALE GENOMIC DNA]</scope>
    <source>
        <strain evidence="3 4">BM-138-508</strain>
    </source>
</reference>
<dbReference type="GO" id="GO:0016829">
    <property type="term" value="F:lyase activity"/>
    <property type="evidence" value="ECO:0007669"/>
    <property type="project" value="UniProtKB-KW"/>
</dbReference>
<keyword evidence="3" id="KW-0456">Lyase</keyword>
<comment type="caution">
    <text evidence="3">The sequence shown here is derived from an EMBL/GenBank/DDBJ whole genome shotgun (WGS) entry which is preliminary data.</text>
</comment>
<keyword evidence="2" id="KW-0964">Secreted</keyword>
<evidence type="ECO:0000256" key="1">
    <source>
        <dbReference type="ARBA" id="ARBA00004613"/>
    </source>
</evidence>
<comment type="subcellular location">
    <subcellularLocation>
        <location evidence="1">Secreted</location>
    </subcellularLocation>
</comment>
<name>A0ABR2UV42_9PEZI</name>
<protein>
    <submittedName>
        <fullName evidence="3">Pectin lyase fold/virulence factor</fullName>
    </submittedName>
</protein>
<organism evidence="3 4">
    <name type="scientific">Seiridium unicorne</name>
    <dbReference type="NCBI Taxonomy" id="138068"/>
    <lineage>
        <taxon>Eukaryota</taxon>
        <taxon>Fungi</taxon>
        <taxon>Dikarya</taxon>
        <taxon>Ascomycota</taxon>
        <taxon>Pezizomycotina</taxon>
        <taxon>Sordariomycetes</taxon>
        <taxon>Xylariomycetidae</taxon>
        <taxon>Amphisphaeriales</taxon>
        <taxon>Sporocadaceae</taxon>
        <taxon>Seiridium</taxon>
    </lineage>
</organism>
<dbReference type="EMBL" id="JARVKF010000392">
    <property type="protein sequence ID" value="KAK9418251.1"/>
    <property type="molecule type" value="Genomic_DNA"/>
</dbReference>
<accession>A0ABR2UV42</accession>
<evidence type="ECO:0000313" key="4">
    <source>
        <dbReference type="Proteomes" id="UP001408356"/>
    </source>
</evidence>
<dbReference type="SUPFAM" id="SSF51126">
    <property type="entry name" value="Pectin lyase-like"/>
    <property type="match status" value="1"/>
</dbReference>
<proteinExistence type="predicted"/>
<dbReference type="InterPro" id="IPR011050">
    <property type="entry name" value="Pectin_lyase_fold/virulence"/>
</dbReference>
<gene>
    <name evidence="3" type="ORF">SUNI508_08212</name>
</gene>